<reference evidence="1 2" key="1">
    <citation type="journal article" date="2013" name="Genome Biol.">
        <title>Genome of Acanthamoeba castellanii highlights extensive lateral gene transfer and early evolution of tyrosine kinase signaling.</title>
        <authorList>
            <person name="Clarke M."/>
            <person name="Lohan A.J."/>
            <person name="Liu B."/>
            <person name="Lagkouvardos I."/>
            <person name="Roy S."/>
            <person name="Zafar N."/>
            <person name="Bertelli C."/>
            <person name="Schilde C."/>
            <person name="Kianianmomeni A."/>
            <person name="Burglin T.R."/>
            <person name="Frech C."/>
            <person name="Turcotte B."/>
            <person name="Kopec K.O."/>
            <person name="Synnott J.M."/>
            <person name="Choo C."/>
            <person name="Paponov I."/>
            <person name="Finkler A."/>
            <person name="Soon Heng Tan C."/>
            <person name="Hutchins A.P."/>
            <person name="Weinmeier T."/>
            <person name="Rattei T."/>
            <person name="Chu J.S."/>
            <person name="Gimenez G."/>
            <person name="Irimia M."/>
            <person name="Rigden D.J."/>
            <person name="Fitzpatrick D.A."/>
            <person name="Lorenzo-Morales J."/>
            <person name="Bateman A."/>
            <person name="Chiu C.H."/>
            <person name="Tang P."/>
            <person name="Hegemann P."/>
            <person name="Fromm H."/>
            <person name="Raoult D."/>
            <person name="Greub G."/>
            <person name="Miranda-Saavedra D."/>
            <person name="Chen N."/>
            <person name="Nash P."/>
            <person name="Ginger M.L."/>
            <person name="Horn M."/>
            <person name="Schaap P."/>
            <person name="Caler L."/>
            <person name="Loftus B."/>
        </authorList>
    </citation>
    <scope>NUCLEOTIDE SEQUENCE [LARGE SCALE GENOMIC DNA]</scope>
    <source>
        <strain evidence="1 2">Neff</strain>
    </source>
</reference>
<evidence type="ECO:0000313" key="1">
    <source>
        <dbReference type="EMBL" id="ELR22875.1"/>
    </source>
</evidence>
<dbReference type="GeneID" id="14923838"/>
<gene>
    <name evidence="1" type="ORF">ACA1_397210</name>
</gene>
<dbReference type="KEGG" id="acan:ACA1_397210"/>
<organism evidence="1 2">
    <name type="scientific">Acanthamoeba castellanii (strain ATCC 30010 / Neff)</name>
    <dbReference type="NCBI Taxonomy" id="1257118"/>
    <lineage>
        <taxon>Eukaryota</taxon>
        <taxon>Amoebozoa</taxon>
        <taxon>Discosea</taxon>
        <taxon>Longamoebia</taxon>
        <taxon>Centramoebida</taxon>
        <taxon>Acanthamoebidae</taxon>
        <taxon>Acanthamoeba</taxon>
    </lineage>
</organism>
<dbReference type="RefSeq" id="XP_004351652.1">
    <property type="nucleotide sequence ID" value="XM_004351600.1"/>
</dbReference>
<evidence type="ECO:0000313" key="2">
    <source>
        <dbReference type="Proteomes" id="UP000011083"/>
    </source>
</evidence>
<dbReference type="AlphaFoldDB" id="L8HCF1"/>
<protein>
    <submittedName>
        <fullName evidence="1">Uncharacterized protein</fullName>
    </submittedName>
</protein>
<dbReference type="Proteomes" id="UP000011083">
    <property type="component" value="Unassembled WGS sequence"/>
</dbReference>
<dbReference type="VEuPathDB" id="AmoebaDB:ACA1_397210"/>
<name>L8HCF1_ACACF</name>
<proteinExistence type="predicted"/>
<sequence length="69" mass="8072">MESLRKVPYPTTPPCNRVERDQALRPAHLHVPAFRRQRAPYPWLEQASSRRDRCVFAETEARRSDAPSI</sequence>
<accession>L8HCF1</accession>
<keyword evidence="2" id="KW-1185">Reference proteome</keyword>
<dbReference type="EMBL" id="KB007869">
    <property type="protein sequence ID" value="ELR22875.1"/>
    <property type="molecule type" value="Genomic_DNA"/>
</dbReference>